<dbReference type="SUPFAM" id="SSF46894">
    <property type="entry name" value="C-terminal effector domain of the bipartite response regulators"/>
    <property type="match status" value="1"/>
</dbReference>
<dbReference type="GO" id="GO:0006355">
    <property type="term" value="P:regulation of DNA-templated transcription"/>
    <property type="evidence" value="ECO:0007669"/>
    <property type="project" value="InterPro"/>
</dbReference>
<comment type="caution">
    <text evidence="6">The sequence shown here is derived from an EMBL/GenBank/DDBJ whole genome shotgun (WGS) entry which is preliminary data.</text>
</comment>
<dbReference type="RefSeq" id="WP_164459926.1">
    <property type="nucleotide sequence ID" value="NZ_BMUY01000008.1"/>
</dbReference>
<dbReference type="SMART" id="SM00421">
    <property type="entry name" value="HTH_LUXR"/>
    <property type="match status" value="1"/>
</dbReference>
<dbReference type="PANTHER" id="PTHR43214">
    <property type="entry name" value="TWO-COMPONENT RESPONSE REGULATOR"/>
    <property type="match status" value="1"/>
</dbReference>
<dbReference type="EMBL" id="JAAIFS010000006">
    <property type="protein sequence ID" value="NEV90152.1"/>
    <property type="molecule type" value="Genomic_DNA"/>
</dbReference>
<keyword evidence="3" id="KW-0804">Transcription</keyword>
<protein>
    <submittedName>
        <fullName evidence="6">Response regulator transcription factor</fullName>
    </submittedName>
</protein>
<dbReference type="GeneID" id="91299205"/>
<feature type="domain" description="HTH luxR-type" evidence="5">
    <location>
        <begin position="169"/>
        <end position="234"/>
    </location>
</feature>
<feature type="compositionally biased region" description="Low complexity" evidence="4">
    <location>
        <begin position="8"/>
        <end position="21"/>
    </location>
</feature>
<dbReference type="InterPro" id="IPR000792">
    <property type="entry name" value="Tscrpt_reg_LuxR_C"/>
</dbReference>
<dbReference type="CDD" id="cd06170">
    <property type="entry name" value="LuxR_C_like"/>
    <property type="match status" value="1"/>
</dbReference>
<evidence type="ECO:0000256" key="2">
    <source>
        <dbReference type="ARBA" id="ARBA00023125"/>
    </source>
</evidence>
<proteinExistence type="predicted"/>
<dbReference type="InterPro" id="IPR016032">
    <property type="entry name" value="Sig_transdc_resp-reg_C-effctor"/>
</dbReference>
<dbReference type="GO" id="GO:0003677">
    <property type="term" value="F:DNA binding"/>
    <property type="evidence" value="ECO:0007669"/>
    <property type="project" value="UniProtKB-KW"/>
</dbReference>
<keyword evidence="2" id="KW-0238">DNA-binding</keyword>
<gene>
    <name evidence="6" type="ORF">GUR47_26365</name>
</gene>
<dbReference type="PANTHER" id="PTHR43214:SF24">
    <property type="entry name" value="TRANSCRIPTIONAL REGULATORY PROTEIN NARL-RELATED"/>
    <property type="match status" value="1"/>
</dbReference>
<dbReference type="PROSITE" id="PS50043">
    <property type="entry name" value="HTH_LUXR_2"/>
    <property type="match status" value="1"/>
</dbReference>
<sequence>MLNSPRNTTTSMTSTTSTAAAHGPGKTTGVVDRRVPVAVSAPDPISREGAVSQLRRHPEIDLREESGPGTVALLIEDALDDAALTRLRRIVRSEGARAVLVTGAIRESELLDVVECGVGAIVWRHEATAHRLVQAVLAASRGDGDLPADLLGRLISQVGTLHRGAAGRPGAPSLGLAPREVDVLRLVAEGLDTGEIAGKLSYSERTVKNVMHGLTTRLHLRNRAHAVAYALREGYI</sequence>
<reference evidence="6" key="1">
    <citation type="journal article" date="2020" name="Microorganisms">
        <title>Isolation, Genomic and Metabolomic Characterization of Streptomyces tendae VITAKN with Quorum Sensing Inhibitory Activity from Southern India.</title>
        <authorList>
            <person name="Ishaque N.M."/>
            <person name="Burgsdorf I."/>
            <person name="Limlingan Malit J.J."/>
            <person name="Saha S."/>
            <person name="Teta R."/>
            <person name="Ewe D."/>
            <person name="Kannabiran K."/>
            <person name="Hrouzek P."/>
            <person name="Steindler L."/>
            <person name="Costantino V."/>
            <person name="Saurav K."/>
        </authorList>
    </citation>
    <scope>NUCLEOTIDE SEQUENCE</scope>
    <source>
        <strain evidence="6">VITAKN</strain>
    </source>
</reference>
<dbReference type="PRINTS" id="PR00038">
    <property type="entry name" value="HTHLUXR"/>
</dbReference>
<evidence type="ECO:0000313" key="6">
    <source>
        <dbReference type="EMBL" id="NEV90152.1"/>
    </source>
</evidence>
<evidence type="ECO:0000256" key="3">
    <source>
        <dbReference type="ARBA" id="ARBA00023163"/>
    </source>
</evidence>
<feature type="region of interest" description="Disordered" evidence="4">
    <location>
        <begin position="1"/>
        <end position="32"/>
    </location>
</feature>
<accession>A0A6B3QQ99</accession>
<dbReference type="Pfam" id="PF00196">
    <property type="entry name" value="GerE"/>
    <property type="match status" value="1"/>
</dbReference>
<evidence type="ECO:0000256" key="1">
    <source>
        <dbReference type="ARBA" id="ARBA00023015"/>
    </source>
</evidence>
<evidence type="ECO:0000259" key="5">
    <source>
        <dbReference type="PROSITE" id="PS50043"/>
    </source>
</evidence>
<name>A0A6B3QQ99_STRTE</name>
<keyword evidence="1" id="KW-0805">Transcription regulation</keyword>
<organism evidence="6">
    <name type="scientific">Streptomyces tendae</name>
    <dbReference type="NCBI Taxonomy" id="1932"/>
    <lineage>
        <taxon>Bacteria</taxon>
        <taxon>Bacillati</taxon>
        <taxon>Actinomycetota</taxon>
        <taxon>Actinomycetes</taxon>
        <taxon>Kitasatosporales</taxon>
        <taxon>Streptomycetaceae</taxon>
        <taxon>Streptomyces</taxon>
    </lineage>
</organism>
<dbReference type="InterPro" id="IPR039420">
    <property type="entry name" value="WalR-like"/>
</dbReference>
<evidence type="ECO:0000256" key="4">
    <source>
        <dbReference type="SAM" id="MobiDB-lite"/>
    </source>
</evidence>
<dbReference type="AlphaFoldDB" id="A0A6B3QQ99"/>
<dbReference type="Gene3D" id="3.40.50.2300">
    <property type="match status" value="1"/>
</dbReference>